<comment type="similarity">
    <text evidence="2">Belongs to the glycosyl hydrolase 29 family.</text>
</comment>
<dbReference type="InterPro" id="IPR017853">
    <property type="entry name" value="GH"/>
</dbReference>
<dbReference type="EMBL" id="MIGX01000067">
    <property type="protein sequence ID" value="PPT90230.1"/>
    <property type="molecule type" value="Genomic_DNA"/>
</dbReference>
<feature type="signal peptide" evidence="7">
    <location>
        <begin position="1"/>
        <end position="30"/>
    </location>
</feature>
<dbReference type="InterPro" id="IPR000933">
    <property type="entry name" value="Glyco_hydro_29"/>
</dbReference>
<sequence>MPNRPLSPIRWLAALGLTALAALAAPNALADSFSEVKPSPQQVAWQDLEFGVIVHFGTNTFLDREWGDGTASPAVFNPDQVDPAQWARASKAAGAKYLILVAKHHDGFSLWPTSESEYSVKNSPWLGGKGDLVKMTSEAVRKQGMGFGIYLSPWDRHEPRYADPKAYDKYYAAQLVDLASHYGPLTEWWLDGAGSAGHVYDFDKYLEELRTYQPNAMVFADTALFEYGDVRWVGNEAGVIEGENWNVIDRHGYLRWRPVEVDTPLHKLQWFWHPNSAATLKSVDELVQIWEDSVGRGGQLVLGIAPDKRGLLPDADVKRLEEMGQALQARYGAERNLVRGRLKADAAIAAAVDGDRDTFWSAPAGSHHATLELQFKQPVTFDSAMSMEWLNAGQLVQKYAVEVFRDGAWVKVAQAEAIGHMKIDRFPAVTASRVRLNILSSADAAHIREFQLFDVGAAAR</sequence>
<protein>
    <recommendedName>
        <fullName evidence="3">alpha-L-fucosidase</fullName>
        <ecNumber evidence="3">3.2.1.51</ecNumber>
    </recommendedName>
</protein>
<accession>A0A2S6ZDM2</accession>
<gene>
    <name evidence="9" type="ORF">XthCFBP4691_13420</name>
</gene>
<dbReference type="RefSeq" id="WP_128420885.1">
    <property type="nucleotide sequence ID" value="NZ_CP049017.1"/>
</dbReference>
<evidence type="ECO:0000256" key="1">
    <source>
        <dbReference type="ARBA" id="ARBA00004071"/>
    </source>
</evidence>
<keyword evidence="10" id="KW-1185">Reference proteome</keyword>
<dbReference type="AlphaFoldDB" id="A0A2S6ZDM2"/>
<dbReference type="Pfam" id="PF00754">
    <property type="entry name" value="F5_F8_type_C"/>
    <property type="match status" value="1"/>
</dbReference>
<dbReference type="OrthoDB" id="7176684at2"/>
<dbReference type="PROSITE" id="PS50022">
    <property type="entry name" value="FA58C_3"/>
    <property type="match status" value="1"/>
</dbReference>
<feature type="domain" description="F5/8 type C" evidence="8">
    <location>
        <begin position="315"/>
        <end position="455"/>
    </location>
</feature>
<dbReference type="SUPFAM" id="SSF51445">
    <property type="entry name" value="(Trans)glycosidases"/>
    <property type="match status" value="1"/>
</dbReference>
<dbReference type="Gene3D" id="3.20.20.80">
    <property type="entry name" value="Glycosidases"/>
    <property type="match status" value="1"/>
</dbReference>
<evidence type="ECO:0000259" key="8">
    <source>
        <dbReference type="PROSITE" id="PS50022"/>
    </source>
</evidence>
<evidence type="ECO:0000313" key="9">
    <source>
        <dbReference type="EMBL" id="PPT90230.1"/>
    </source>
</evidence>
<dbReference type="InterPro" id="IPR016286">
    <property type="entry name" value="FUC_metazoa-typ"/>
</dbReference>
<dbReference type="Gene3D" id="2.60.120.260">
    <property type="entry name" value="Galactose-binding domain-like"/>
    <property type="match status" value="1"/>
</dbReference>
<organism evidence="9 10">
    <name type="scientific">Xanthomonas theicola</name>
    <dbReference type="NCBI Taxonomy" id="56464"/>
    <lineage>
        <taxon>Bacteria</taxon>
        <taxon>Pseudomonadati</taxon>
        <taxon>Pseudomonadota</taxon>
        <taxon>Gammaproteobacteria</taxon>
        <taxon>Lysobacterales</taxon>
        <taxon>Lysobacteraceae</taxon>
        <taxon>Xanthomonas</taxon>
    </lineage>
</organism>
<evidence type="ECO:0000313" key="10">
    <source>
        <dbReference type="Proteomes" id="UP000239898"/>
    </source>
</evidence>
<name>A0A2S6ZDM2_9XANT</name>
<dbReference type="InterPro" id="IPR000421">
    <property type="entry name" value="FA58C"/>
</dbReference>
<dbReference type="PANTHER" id="PTHR10030:SF37">
    <property type="entry name" value="ALPHA-L-FUCOSIDASE-RELATED"/>
    <property type="match status" value="1"/>
</dbReference>
<keyword evidence="6" id="KW-0326">Glycosidase</keyword>
<reference evidence="9 10" key="1">
    <citation type="submission" date="2016-08" db="EMBL/GenBank/DDBJ databases">
        <title>Evolution of the type three secretion system and type three effector repertoires in Xanthomonas.</title>
        <authorList>
            <person name="Merda D."/>
            <person name="Briand M."/>
            <person name="Bosis E."/>
            <person name="Rousseau C."/>
            <person name="Portier P."/>
            <person name="Jacques M.-A."/>
            <person name="Fischer-Le Saux M."/>
        </authorList>
    </citation>
    <scope>NUCLEOTIDE SEQUENCE [LARGE SCALE GENOMIC DNA]</scope>
    <source>
        <strain evidence="9 10">CFBP 4691</strain>
    </source>
</reference>
<evidence type="ECO:0000256" key="4">
    <source>
        <dbReference type="ARBA" id="ARBA00022729"/>
    </source>
</evidence>
<comment type="caution">
    <text evidence="9">The sequence shown here is derived from an EMBL/GenBank/DDBJ whole genome shotgun (WGS) entry which is preliminary data.</text>
</comment>
<dbReference type="SMR" id="A0A2S6ZDM2"/>
<keyword evidence="4 7" id="KW-0732">Signal</keyword>
<evidence type="ECO:0000256" key="6">
    <source>
        <dbReference type="ARBA" id="ARBA00023295"/>
    </source>
</evidence>
<dbReference type="GO" id="GO:0016139">
    <property type="term" value="P:glycoside catabolic process"/>
    <property type="evidence" value="ECO:0007669"/>
    <property type="project" value="TreeGrafter"/>
</dbReference>
<dbReference type="PRINTS" id="PR00741">
    <property type="entry name" value="GLHYDRLASE29"/>
</dbReference>
<dbReference type="SUPFAM" id="SSF49785">
    <property type="entry name" value="Galactose-binding domain-like"/>
    <property type="match status" value="1"/>
</dbReference>
<keyword evidence="5" id="KW-0378">Hydrolase</keyword>
<dbReference type="PANTHER" id="PTHR10030">
    <property type="entry name" value="ALPHA-L-FUCOSIDASE"/>
    <property type="match status" value="1"/>
</dbReference>
<dbReference type="GO" id="GO:0005764">
    <property type="term" value="C:lysosome"/>
    <property type="evidence" value="ECO:0007669"/>
    <property type="project" value="TreeGrafter"/>
</dbReference>
<dbReference type="InterPro" id="IPR008979">
    <property type="entry name" value="Galactose-bd-like_sf"/>
</dbReference>
<dbReference type="Pfam" id="PF01120">
    <property type="entry name" value="Alpha_L_fucos"/>
    <property type="match status" value="1"/>
</dbReference>
<dbReference type="Proteomes" id="UP000239898">
    <property type="component" value="Unassembled WGS sequence"/>
</dbReference>
<evidence type="ECO:0000256" key="5">
    <source>
        <dbReference type="ARBA" id="ARBA00022801"/>
    </source>
</evidence>
<dbReference type="GO" id="GO:0004560">
    <property type="term" value="F:alpha-L-fucosidase activity"/>
    <property type="evidence" value="ECO:0007669"/>
    <property type="project" value="InterPro"/>
</dbReference>
<proteinExistence type="inferred from homology"/>
<dbReference type="SMART" id="SM00812">
    <property type="entry name" value="Alpha_L_fucos"/>
    <property type="match status" value="1"/>
</dbReference>
<evidence type="ECO:0000256" key="7">
    <source>
        <dbReference type="SAM" id="SignalP"/>
    </source>
</evidence>
<dbReference type="EC" id="3.2.1.51" evidence="3"/>
<comment type="function">
    <text evidence="1">Alpha-L-fucosidase is responsible for hydrolyzing the alpha-1,6-linked fucose joined to the reducing-end N-acetylglucosamine of the carbohydrate moieties of glycoproteins.</text>
</comment>
<dbReference type="InterPro" id="IPR057739">
    <property type="entry name" value="Glyco_hydro_29_N"/>
</dbReference>
<evidence type="ECO:0000256" key="3">
    <source>
        <dbReference type="ARBA" id="ARBA00012662"/>
    </source>
</evidence>
<evidence type="ECO:0000256" key="2">
    <source>
        <dbReference type="ARBA" id="ARBA00007951"/>
    </source>
</evidence>
<dbReference type="GO" id="GO:0006004">
    <property type="term" value="P:fucose metabolic process"/>
    <property type="evidence" value="ECO:0007669"/>
    <property type="project" value="InterPro"/>
</dbReference>
<feature type="chain" id="PRO_5015748331" description="alpha-L-fucosidase" evidence="7">
    <location>
        <begin position="31"/>
        <end position="460"/>
    </location>
</feature>